<evidence type="ECO:0000313" key="7">
    <source>
        <dbReference type="EMBL" id="KAG2332995.1"/>
    </source>
</evidence>
<dbReference type="InterPro" id="IPR001680">
    <property type="entry name" value="WD40_rpt"/>
</dbReference>
<evidence type="ECO:0000313" key="8">
    <source>
        <dbReference type="Proteomes" id="UP000886595"/>
    </source>
</evidence>
<dbReference type="InterPro" id="IPR044715">
    <property type="entry name" value="WDR86-like"/>
</dbReference>
<feature type="zinc finger region" description="C3H1-type" evidence="4">
    <location>
        <begin position="112"/>
        <end position="139"/>
    </location>
</feature>
<dbReference type="PANTHER" id="PTHR44489">
    <property type="match status" value="1"/>
</dbReference>
<dbReference type="PANTHER" id="PTHR44489:SF9">
    <property type="entry name" value="C3H1-TYPE DOMAIN-CONTAINING PROTEIN"/>
    <property type="match status" value="1"/>
</dbReference>
<dbReference type="AlphaFoldDB" id="A0A8X8BFF7"/>
<evidence type="ECO:0000256" key="4">
    <source>
        <dbReference type="PROSITE-ProRule" id="PRU00723"/>
    </source>
</evidence>
<name>A0A8X8BFF7_BRACI</name>
<dbReference type="InterPro" id="IPR000571">
    <property type="entry name" value="Znf_CCCH"/>
</dbReference>
<dbReference type="InterPro" id="IPR011047">
    <property type="entry name" value="Quinoprotein_ADH-like_sf"/>
</dbReference>
<keyword evidence="2" id="KW-0677">Repeat</keyword>
<dbReference type="Pfam" id="PF00400">
    <property type="entry name" value="WD40"/>
    <property type="match status" value="1"/>
</dbReference>
<dbReference type="InterPro" id="IPR015943">
    <property type="entry name" value="WD40/YVTN_repeat-like_dom_sf"/>
</dbReference>
<protein>
    <recommendedName>
        <fullName evidence="6">C3H1-type domain-containing protein</fullName>
    </recommendedName>
</protein>
<feature type="domain" description="C3H1-type" evidence="6">
    <location>
        <begin position="29"/>
        <end position="55"/>
    </location>
</feature>
<feature type="region of interest" description="Disordered" evidence="5">
    <location>
        <begin position="1"/>
        <end position="30"/>
    </location>
</feature>
<keyword evidence="1 3" id="KW-0853">WD repeat</keyword>
<dbReference type="PROSITE" id="PS50294">
    <property type="entry name" value="WD_REPEATS_REGION"/>
    <property type="match status" value="1"/>
</dbReference>
<dbReference type="InterPro" id="IPR019775">
    <property type="entry name" value="WD40_repeat_CS"/>
</dbReference>
<dbReference type="PROSITE" id="PS00678">
    <property type="entry name" value="WD_REPEATS_1"/>
    <property type="match status" value="1"/>
</dbReference>
<keyword evidence="4" id="KW-0479">Metal-binding</keyword>
<keyword evidence="4" id="KW-0862">Zinc</keyword>
<comment type="caution">
    <text evidence="7">The sequence shown here is derived from an EMBL/GenBank/DDBJ whole genome shotgun (WGS) entry which is preliminary data.</text>
</comment>
<feature type="domain" description="C3H1-type" evidence="6">
    <location>
        <begin position="112"/>
        <end position="139"/>
    </location>
</feature>
<keyword evidence="4" id="KW-0863">Zinc-finger</keyword>
<accession>A0A8X8BFF7</accession>
<feature type="repeat" description="WD" evidence="3">
    <location>
        <begin position="150"/>
        <end position="188"/>
    </location>
</feature>
<reference evidence="7 8" key="1">
    <citation type="submission" date="2020-02" db="EMBL/GenBank/DDBJ databases">
        <authorList>
            <person name="Ma Q."/>
            <person name="Huang Y."/>
            <person name="Song X."/>
            <person name="Pei D."/>
        </authorList>
    </citation>
    <scope>NUCLEOTIDE SEQUENCE [LARGE SCALE GENOMIC DNA]</scope>
    <source>
        <strain evidence="7">Sxm20200214</strain>
        <tissue evidence="7">Leaf</tissue>
    </source>
</reference>
<evidence type="ECO:0000256" key="2">
    <source>
        <dbReference type="ARBA" id="ARBA00022737"/>
    </source>
</evidence>
<feature type="compositionally biased region" description="Low complexity" evidence="5">
    <location>
        <begin position="86"/>
        <end position="101"/>
    </location>
</feature>
<keyword evidence="8" id="KW-1185">Reference proteome</keyword>
<organism evidence="7 8">
    <name type="scientific">Brassica carinata</name>
    <name type="common">Ethiopian mustard</name>
    <name type="synonym">Abyssinian cabbage</name>
    <dbReference type="NCBI Taxonomy" id="52824"/>
    <lineage>
        <taxon>Eukaryota</taxon>
        <taxon>Viridiplantae</taxon>
        <taxon>Streptophyta</taxon>
        <taxon>Embryophyta</taxon>
        <taxon>Tracheophyta</taxon>
        <taxon>Spermatophyta</taxon>
        <taxon>Magnoliopsida</taxon>
        <taxon>eudicotyledons</taxon>
        <taxon>Gunneridae</taxon>
        <taxon>Pentapetalae</taxon>
        <taxon>rosids</taxon>
        <taxon>malvids</taxon>
        <taxon>Brassicales</taxon>
        <taxon>Brassicaceae</taxon>
        <taxon>Brassiceae</taxon>
        <taxon>Brassica</taxon>
    </lineage>
</organism>
<evidence type="ECO:0000256" key="1">
    <source>
        <dbReference type="ARBA" id="ARBA00022574"/>
    </source>
</evidence>
<dbReference type="Proteomes" id="UP000886595">
    <property type="component" value="Unassembled WGS sequence"/>
</dbReference>
<dbReference type="Gene3D" id="2.130.10.10">
    <property type="entry name" value="YVTN repeat-like/Quinoprotein amine dehydrogenase"/>
    <property type="match status" value="1"/>
</dbReference>
<dbReference type="PROSITE" id="PS50103">
    <property type="entry name" value="ZF_C3H1"/>
    <property type="match status" value="2"/>
</dbReference>
<dbReference type="SUPFAM" id="SSF50998">
    <property type="entry name" value="Quinoprotein alcohol dehydrogenase-like"/>
    <property type="match status" value="1"/>
</dbReference>
<dbReference type="EMBL" id="JAAMPC010000001">
    <property type="protein sequence ID" value="KAG2332995.1"/>
    <property type="molecule type" value="Genomic_DNA"/>
</dbReference>
<dbReference type="OrthoDB" id="1718087at2759"/>
<evidence type="ECO:0000259" key="6">
    <source>
        <dbReference type="PROSITE" id="PS50103"/>
    </source>
</evidence>
<dbReference type="SMART" id="SM00320">
    <property type="entry name" value="WD40"/>
    <property type="match status" value="1"/>
</dbReference>
<feature type="zinc finger region" description="C3H1-type" evidence="4">
    <location>
        <begin position="29"/>
        <end position="55"/>
    </location>
</feature>
<dbReference type="GO" id="GO:0008270">
    <property type="term" value="F:zinc ion binding"/>
    <property type="evidence" value="ECO:0007669"/>
    <property type="project" value="UniProtKB-KW"/>
</dbReference>
<proteinExistence type="predicted"/>
<dbReference type="SMART" id="SM00356">
    <property type="entry name" value="ZnF_C3H1"/>
    <property type="match status" value="2"/>
</dbReference>
<evidence type="ECO:0000256" key="5">
    <source>
        <dbReference type="SAM" id="MobiDB-lite"/>
    </source>
</evidence>
<dbReference type="PROSITE" id="PS50082">
    <property type="entry name" value="WD_REPEATS_2"/>
    <property type="match status" value="1"/>
</dbReference>
<feature type="region of interest" description="Disordered" evidence="5">
    <location>
        <begin position="55"/>
        <end position="101"/>
    </location>
</feature>
<evidence type="ECO:0000256" key="3">
    <source>
        <dbReference type="PROSITE-ProRule" id="PRU00221"/>
    </source>
</evidence>
<sequence length="188" mass="20578">MDFDSNGGNKRVFNRLGGPARPAPPQTGSRQQQVCYHWRAGRCYRNPCQFLHRELPGPGPGHTTNKRVADESGFAGPSHRRGPGFNGNHSGGNNNNNNTWGRFGGNSRTVLTKTEKVCRFWVDGSCSHGDKCRFLHCWSKGEGFSLLTQLDGHEKLVSGIALPSGSDKLYTGSKDGTIRVWDCASGQM</sequence>
<dbReference type="Pfam" id="PF18345">
    <property type="entry name" value="zf_CCCH_4"/>
    <property type="match status" value="1"/>
</dbReference>
<gene>
    <name evidence="7" type="ORF">Bca52824_004175</name>
</gene>